<dbReference type="PANTHER" id="PTHR36302">
    <property type="entry name" value="BLR7088 PROTEIN"/>
    <property type="match status" value="1"/>
</dbReference>
<keyword evidence="3" id="KW-1185">Reference proteome</keyword>
<dbReference type="SUPFAM" id="SSF110087">
    <property type="entry name" value="DR1885-like metal-binding protein"/>
    <property type="match status" value="1"/>
</dbReference>
<dbReference type="PROSITE" id="PS51257">
    <property type="entry name" value="PROKAR_LIPOPROTEIN"/>
    <property type="match status" value="1"/>
</dbReference>
<proteinExistence type="predicted"/>
<name>A0A2N0VGQ0_9BACT</name>
<evidence type="ECO:0000313" key="2">
    <source>
        <dbReference type="EMBL" id="PKD43382.1"/>
    </source>
</evidence>
<dbReference type="Pfam" id="PF04314">
    <property type="entry name" value="PCuAC"/>
    <property type="match status" value="1"/>
</dbReference>
<dbReference type="Gene3D" id="2.60.40.1890">
    <property type="entry name" value="PCu(A)C copper chaperone"/>
    <property type="match status" value="1"/>
</dbReference>
<reference evidence="2 3" key="1">
    <citation type="submission" date="2017-11" db="EMBL/GenBank/DDBJ databases">
        <title>Rhodohalobacter 15182 sp. nov., isolated from a salt lake.</title>
        <authorList>
            <person name="Han S."/>
        </authorList>
    </citation>
    <scope>NUCLEOTIDE SEQUENCE [LARGE SCALE GENOMIC DNA]</scope>
    <source>
        <strain evidence="2 3">15182</strain>
    </source>
</reference>
<evidence type="ECO:0000256" key="1">
    <source>
        <dbReference type="SAM" id="SignalP"/>
    </source>
</evidence>
<dbReference type="AlphaFoldDB" id="A0A2N0VGQ0"/>
<organism evidence="2 3">
    <name type="scientific">Rhodohalobacter barkolensis</name>
    <dbReference type="NCBI Taxonomy" id="2053187"/>
    <lineage>
        <taxon>Bacteria</taxon>
        <taxon>Pseudomonadati</taxon>
        <taxon>Balneolota</taxon>
        <taxon>Balneolia</taxon>
        <taxon>Balneolales</taxon>
        <taxon>Balneolaceae</taxon>
        <taxon>Rhodohalobacter</taxon>
    </lineage>
</organism>
<accession>A0A2N0VGQ0</accession>
<dbReference type="PANTHER" id="PTHR36302:SF1">
    <property type="entry name" value="COPPER CHAPERONE PCU(A)C"/>
    <property type="match status" value="1"/>
</dbReference>
<feature type="signal peptide" evidence="1">
    <location>
        <begin position="1"/>
        <end position="19"/>
    </location>
</feature>
<dbReference type="Proteomes" id="UP000233398">
    <property type="component" value="Unassembled WGS sequence"/>
</dbReference>
<keyword evidence="1" id="KW-0732">Signal</keyword>
<dbReference type="RefSeq" id="WP_101073857.1">
    <property type="nucleotide sequence ID" value="NZ_PISP01000003.1"/>
</dbReference>
<feature type="chain" id="PRO_5014955576" description="Copper chaperone PCu(A)C" evidence="1">
    <location>
        <begin position="20"/>
        <end position="149"/>
    </location>
</feature>
<evidence type="ECO:0000313" key="3">
    <source>
        <dbReference type="Proteomes" id="UP000233398"/>
    </source>
</evidence>
<dbReference type="InterPro" id="IPR007410">
    <property type="entry name" value="LpqE-like"/>
</dbReference>
<dbReference type="InterPro" id="IPR036182">
    <property type="entry name" value="PCuAC_sf"/>
</dbReference>
<dbReference type="EMBL" id="PISP01000003">
    <property type="protein sequence ID" value="PKD43382.1"/>
    <property type="molecule type" value="Genomic_DNA"/>
</dbReference>
<dbReference type="OrthoDB" id="1525355at2"/>
<protein>
    <recommendedName>
        <fullName evidence="4">Copper chaperone PCu(A)C</fullName>
    </recommendedName>
</protein>
<evidence type="ECO:0008006" key="4">
    <source>
        <dbReference type="Google" id="ProtNLM"/>
    </source>
</evidence>
<sequence>MKYLYLLSFALLFAISCIGETEKNEPEITGDGVQIEGAWARPASEGRMSAAYFLISNFELESDTLVSVESDVAQLVEIHESYEREEGMMGMREVPQVEIPSQSTIRFQQGGLHIMLIQVTRTLADGDTFELTLNFSNSESQTIEVPVRL</sequence>
<gene>
    <name evidence="2" type="ORF">CWD77_12310</name>
</gene>
<comment type="caution">
    <text evidence="2">The sequence shown here is derived from an EMBL/GenBank/DDBJ whole genome shotgun (WGS) entry which is preliminary data.</text>
</comment>
<dbReference type="InterPro" id="IPR058248">
    <property type="entry name" value="Lxx211020-like"/>
</dbReference>